<dbReference type="GO" id="GO:0016779">
    <property type="term" value="F:nucleotidyltransferase activity"/>
    <property type="evidence" value="ECO:0007669"/>
    <property type="project" value="UniProtKB-KW"/>
</dbReference>
<gene>
    <name evidence="14" type="ORF">SAMN03080614_100131</name>
</gene>
<evidence type="ECO:0000256" key="10">
    <source>
        <dbReference type="ARBA" id="ARBA00022884"/>
    </source>
</evidence>
<dbReference type="Pfam" id="PF12627">
    <property type="entry name" value="PolyA_pol_RNAbd"/>
    <property type="match status" value="1"/>
</dbReference>
<dbReference type="Gene3D" id="3.30.460.10">
    <property type="entry name" value="Beta Polymerase, domain 2"/>
    <property type="match status" value="1"/>
</dbReference>
<dbReference type="RefSeq" id="WP_091347626.1">
    <property type="nucleotide sequence ID" value="NZ_FOIF01000001.1"/>
</dbReference>
<dbReference type="SUPFAM" id="SSF54631">
    <property type="entry name" value="CBS-domain pair"/>
    <property type="match status" value="1"/>
</dbReference>
<evidence type="ECO:0000256" key="11">
    <source>
        <dbReference type="PROSITE-ProRule" id="PRU00703"/>
    </source>
</evidence>
<evidence type="ECO:0000313" key="14">
    <source>
        <dbReference type="EMBL" id="SES62258.1"/>
    </source>
</evidence>
<evidence type="ECO:0000256" key="5">
    <source>
        <dbReference type="ARBA" id="ARBA00022694"/>
    </source>
</evidence>
<comment type="similarity">
    <text evidence="2 12">Belongs to the tRNA nucleotidyltransferase/poly(A) polymerase family.</text>
</comment>
<keyword evidence="7" id="KW-0479">Metal-binding</keyword>
<organism evidence="14 15">
    <name type="scientific">Anaerobranca gottschalkii DSM 13577</name>
    <dbReference type="NCBI Taxonomy" id="1120990"/>
    <lineage>
        <taxon>Bacteria</taxon>
        <taxon>Bacillati</taxon>
        <taxon>Bacillota</taxon>
        <taxon>Clostridia</taxon>
        <taxon>Eubacteriales</taxon>
        <taxon>Proteinivoracaceae</taxon>
        <taxon>Anaerobranca</taxon>
    </lineage>
</organism>
<keyword evidence="11" id="KW-0129">CBS domain</keyword>
<dbReference type="InterPro" id="IPR038763">
    <property type="entry name" value="DHH_sf"/>
</dbReference>
<dbReference type="GO" id="GO:0008033">
    <property type="term" value="P:tRNA processing"/>
    <property type="evidence" value="ECO:0007669"/>
    <property type="project" value="UniProtKB-KW"/>
</dbReference>
<evidence type="ECO:0000256" key="9">
    <source>
        <dbReference type="ARBA" id="ARBA00022842"/>
    </source>
</evidence>
<keyword evidence="4 12" id="KW-0808">Transferase</keyword>
<evidence type="ECO:0000256" key="2">
    <source>
        <dbReference type="ARBA" id="ARBA00007265"/>
    </source>
</evidence>
<dbReference type="AlphaFoldDB" id="A0A1H9Y1U9"/>
<dbReference type="PANTHER" id="PTHR47788">
    <property type="entry name" value="POLYA POLYMERASE"/>
    <property type="match status" value="1"/>
</dbReference>
<evidence type="ECO:0000259" key="13">
    <source>
        <dbReference type="PROSITE" id="PS51371"/>
    </source>
</evidence>
<dbReference type="SUPFAM" id="SSF81301">
    <property type="entry name" value="Nucleotidyltransferase"/>
    <property type="match status" value="1"/>
</dbReference>
<dbReference type="SUPFAM" id="SSF81891">
    <property type="entry name" value="Poly A polymerase C-terminal region-like"/>
    <property type="match status" value="1"/>
</dbReference>
<dbReference type="SUPFAM" id="SSF64182">
    <property type="entry name" value="DHH phosphoesterases"/>
    <property type="match status" value="1"/>
</dbReference>
<keyword evidence="3" id="KW-0820">tRNA-binding</keyword>
<keyword evidence="8" id="KW-0547">Nucleotide-binding</keyword>
<dbReference type="SMART" id="SM00116">
    <property type="entry name" value="CBS"/>
    <property type="match status" value="2"/>
</dbReference>
<evidence type="ECO:0000256" key="6">
    <source>
        <dbReference type="ARBA" id="ARBA00022695"/>
    </source>
</evidence>
<dbReference type="CDD" id="cd05398">
    <property type="entry name" value="NT_ClassII-CCAase"/>
    <property type="match status" value="1"/>
</dbReference>
<dbReference type="PANTHER" id="PTHR47788:SF1">
    <property type="entry name" value="A-ADDING TRNA NUCLEOTIDYLTRANSFERASE"/>
    <property type="match status" value="1"/>
</dbReference>
<dbReference type="Pfam" id="PF00571">
    <property type="entry name" value="CBS"/>
    <property type="match status" value="2"/>
</dbReference>
<evidence type="ECO:0000256" key="7">
    <source>
        <dbReference type="ARBA" id="ARBA00022723"/>
    </source>
</evidence>
<dbReference type="PROSITE" id="PS51371">
    <property type="entry name" value="CBS"/>
    <property type="match status" value="2"/>
</dbReference>
<dbReference type="InterPro" id="IPR052390">
    <property type="entry name" value="tRNA_nt/polyA_polymerase"/>
</dbReference>
<feature type="domain" description="CBS" evidence="13">
    <location>
        <begin position="375"/>
        <end position="432"/>
    </location>
</feature>
<keyword evidence="5" id="KW-0819">tRNA processing</keyword>
<feature type="domain" description="CBS" evidence="13">
    <location>
        <begin position="313"/>
        <end position="371"/>
    </location>
</feature>
<protein>
    <submittedName>
        <fullName evidence="14">tRNA nucleotidyltransferase (CCA-adding enzyme)</fullName>
    </submittedName>
</protein>
<evidence type="ECO:0000256" key="1">
    <source>
        <dbReference type="ARBA" id="ARBA00001946"/>
    </source>
</evidence>
<evidence type="ECO:0000256" key="12">
    <source>
        <dbReference type="RuleBase" id="RU003953"/>
    </source>
</evidence>
<name>A0A1H9Y1U9_9FIRM</name>
<evidence type="ECO:0000313" key="15">
    <source>
        <dbReference type="Proteomes" id="UP000243819"/>
    </source>
</evidence>
<evidence type="ECO:0000256" key="4">
    <source>
        <dbReference type="ARBA" id="ARBA00022679"/>
    </source>
</evidence>
<dbReference type="CDD" id="cd04595">
    <property type="entry name" value="CBS_pair_DHH_polyA_Pol_assoc"/>
    <property type="match status" value="1"/>
</dbReference>
<proteinExistence type="inferred from homology"/>
<evidence type="ECO:0000256" key="3">
    <source>
        <dbReference type="ARBA" id="ARBA00022555"/>
    </source>
</evidence>
<dbReference type="Gene3D" id="3.90.1640.10">
    <property type="entry name" value="inorganic pyrophosphatase (n-terminal core)"/>
    <property type="match status" value="1"/>
</dbReference>
<dbReference type="InterPro" id="IPR046342">
    <property type="entry name" value="CBS_dom_sf"/>
</dbReference>
<keyword evidence="6" id="KW-0548">Nucleotidyltransferase</keyword>
<dbReference type="GO" id="GO:0000049">
    <property type="term" value="F:tRNA binding"/>
    <property type="evidence" value="ECO:0007669"/>
    <property type="project" value="UniProtKB-KW"/>
</dbReference>
<dbReference type="GO" id="GO:0000166">
    <property type="term" value="F:nucleotide binding"/>
    <property type="evidence" value="ECO:0007669"/>
    <property type="project" value="UniProtKB-KW"/>
</dbReference>
<dbReference type="Proteomes" id="UP000243819">
    <property type="component" value="Unassembled WGS sequence"/>
</dbReference>
<dbReference type="Pfam" id="PF01743">
    <property type="entry name" value="PolyA_pol"/>
    <property type="match status" value="1"/>
</dbReference>
<dbReference type="Gene3D" id="3.10.310.30">
    <property type="match status" value="1"/>
</dbReference>
<reference evidence="15" key="1">
    <citation type="submission" date="2016-10" db="EMBL/GenBank/DDBJ databases">
        <authorList>
            <person name="Varghese N."/>
            <person name="Submissions S."/>
        </authorList>
    </citation>
    <scope>NUCLEOTIDE SEQUENCE [LARGE SCALE GENOMIC DNA]</scope>
    <source>
        <strain evidence="15">DSM 13577</strain>
    </source>
</reference>
<keyword evidence="10 12" id="KW-0694">RNA-binding</keyword>
<dbReference type="Pfam" id="PF01368">
    <property type="entry name" value="DHH"/>
    <property type="match status" value="1"/>
</dbReference>
<dbReference type="Gene3D" id="3.10.580.10">
    <property type="entry name" value="CBS-domain"/>
    <property type="match status" value="1"/>
</dbReference>
<dbReference type="OrthoDB" id="9805698at2"/>
<accession>A0A1H9Y1U9</accession>
<dbReference type="STRING" id="1120990.SAMN03080614_100131"/>
<dbReference type="InterPro" id="IPR000644">
    <property type="entry name" value="CBS_dom"/>
</dbReference>
<evidence type="ECO:0000256" key="8">
    <source>
        <dbReference type="ARBA" id="ARBA00022741"/>
    </source>
</evidence>
<dbReference type="InterPro" id="IPR043519">
    <property type="entry name" value="NT_sf"/>
</dbReference>
<dbReference type="Gene3D" id="1.10.3090.10">
    <property type="entry name" value="cca-adding enzyme, domain 2"/>
    <property type="match status" value="1"/>
</dbReference>
<sequence>MDIIITHTNTDFDGFASMVACTKLYPGGKMVFPGKLNKNVKEFYSLHKDSFDVMELSKINPQKVKRLIVVDTSSSKRLGSIGPLLSNGNIEVIIYDHHPVKEELLPHIKGVLAQVGATVTILVEAIKERGIKITPFEATVLALGIYEDTGNLTYPSTTVRDVNAVSYLLQQGAKLAIVGEYISKPLNQGQRELLDKLMDNIEHLKVNDWNIAITTGYFDDFIGGVGEITKKLGNIDNVDAIFSVVYMVDRVHVVGRSLKTEVSILECIQRLGGNGHKMAAAVTIKGKSVDEVVTLLKHHLHLLPSPLLARDIMTKPVKTITSEVTVEEANRLMLRYGHTGFPVVEDGKLVGIISRRDVDKAIHHKLGHSPVKGFMSRNIVKVKENTSISEIQRALIQKDIGRVPVVDDNDNIIGIITRTDILKLIHGEEVPRWHKPLYSTGGYNIAQVNGNLTALINSRLPKKVQGLLLLIGQKAQKEGYKAYAIGGFVRDLLLGVENLDIDIVVEENAISFAEKLVKYIGGNLKTYPNFGTATLTLKDGSKIDFATARMEFYPFPAALPEVEETTIKHDLYRRDFTINTLGFKLNSPVFGDFLDFFNGKKDLEDGIIRVLYNLSFVEDPTRILRAIRFEARYGFKIEEQTLAFMENAINNNMLEQVKVSRMADELKLMLVEKTGLASFKRAMDLGIIDKIFGEIEDKKGLLKGMEISNNLLAMCKDKGIPIDEPFLIYLRTILAYCSEGVRNKFLKGMNLEKNNYDDLVYFLTEYQGILEKLIDPKFYSPSQLVSMLERFSNDSLIALTAISGSNLVKKRVFLYLEELSKISVEIKGEDLLELGLKPGPIFSEIIQNVKKEKLDGNIANKEEEILWVKSRYLPKLKDGELTDERY</sequence>
<dbReference type="InterPro" id="IPR032828">
    <property type="entry name" value="PolyA_RNA-bd"/>
</dbReference>
<dbReference type="InterPro" id="IPR002646">
    <property type="entry name" value="PolA_pol_head_dom"/>
</dbReference>
<dbReference type="GO" id="GO:0046872">
    <property type="term" value="F:metal ion binding"/>
    <property type="evidence" value="ECO:0007669"/>
    <property type="project" value="UniProtKB-KW"/>
</dbReference>
<dbReference type="InterPro" id="IPR001667">
    <property type="entry name" value="DDH_dom"/>
</dbReference>
<keyword evidence="9" id="KW-0460">Magnesium</keyword>
<keyword evidence="15" id="KW-1185">Reference proteome</keyword>
<comment type="cofactor">
    <cofactor evidence="1">
        <name>Mg(2+)</name>
        <dbReference type="ChEBI" id="CHEBI:18420"/>
    </cofactor>
</comment>
<dbReference type="EMBL" id="FOIF01000001">
    <property type="protein sequence ID" value="SES62258.1"/>
    <property type="molecule type" value="Genomic_DNA"/>
</dbReference>